<dbReference type="PANTHER" id="PTHR47230:SF1">
    <property type="entry name" value="TIR DOMAIN-CONTAINING ADAPTER MOLECULE 1"/>
    <property type="match status" value="1"/>
</dbReference>
<dbReference type="InterPro" id="IPR040886">
    <property type="entry name" value="TRIF_N"/>
</dbReference>
<evidence type="ECO:0000256" key="4">
    <source>
        <dbReference type="ARBA" id="ARBA00022588"/>
    </source>
</evidence>
<evidence type="ECO:0000256" key="7">
    <source>
        <dbReference type="SAM" id="MobiDB-lite"/>
    </source>
</evidence>
<dbReference type="InterPro" id="IPR000157">
    <property type="entry name" value="TIR_dom"/>
</dbReference>
<evidence type="ECO:0000313" key="10">
    <source>
        <dbReference type="Proteomes" id="UP000694523"/>
    </source>
</evidence>
<dbReference type="GO" id="GO:0045087">
    <property type="term" value="P:innate immune response"/>
    <property type="evidence" value="ECO:0007669"/>
    <property type="project" value="UniProtKB-KW"/>
</dbReference>
<feature type="domain" description="TIR" evidence="8">
    <location>
        <begin position="246"/>
        <end position="382"/>
    </location>
</feature>
<keyword evidence="5" id="KW-0391">Immunity</keyword>
<accession>A0A8C6TTI6</accession>
<dbReference type="Gene3D" id="3.40.50.10140">
    <property type="entry name" value="Toll/interleukin-1 receptor homology (TIR) domain"/>
    <property type="match status" value="1"/>
</dbReference>
<dbReference type="InterPro" id="IPR035897">
    <property type="entry name" value="Toll_tir_struct_dom_sf"/>
</dbReference>
<protein>
    <recommendedName>
        <fullName evidence="8">TIR domain-containing protein</fullName>
    </recommendedName>
</protein>
<keyword evidence="2" id="KW-0963">Cytoplasm</keyword>
<evidence type="ECO:0000256" key="3">
    <source>
        <dbReference type="ARBA" id="ARBA00022553"/>
    </source>
</evidence>
<dbReference type="GO" id="GO:0035591">
    <property type="term" value="F:signaling adaptor activity"/>
    <property type="evidence" value="ECO:0007669"/>
    <property type="project" value="TreeGrafter"/>
</dbReference>
<dbReference type="Proteomes" id="UP000694523">
    <property type="component" value="Unplaced"/>
</dbReference>
<comment type="subcellular location">
    <subcellularLocation>
        <location evidence="1">Cytoplasm</location>
    </subcellularLocation>
</comment>
<reference evidence="9" key="2">
    <citation type="submission" date="2025-09" db="UniProtKB">
        <authorList>
            <consortium name="Ensembl"/>
        </authorList>
    </citation>
    <scope>IDENTIFICATION</scope>
</reference>
<keyword evidence="3" id="KW-0597">Phosphoprotein</keyword>
<dbReference type="GO" id="GO:0005768">
    <property type="term" value="C:endosome"/>
    <property type="evidence" value="ECO:0007669"/>
    <property type="project" value="TreeGrafter"/>
</dbReference>
<reference evidence="9" key="1">
    <citation type="submission" date="2025-08" db="UniProtKB">
        <authorList>
            <consortium name="Ensembl"/>
        </authorList>
    </citation>
    <scope>IDENTIFICATION</scope>
</reference>
<dbReference type="Ensembl" id="ENSNMLT00000029299.1">
    <property type="protein sequence ID" value="ENSNMLP00000026223.1"/>
    <property type="gene ID" value="ENSNMLG00000016708.1"/>
</dbReference>
<dbReference type="AlphaFoldDB" id="A0A8C6TTI6"/>
<dbReference type="Pfam" id="PF17798">
    <property type="entry name" value="TRIF-NTD"/>
    <property type="match status" value="1"/>
</dbReference>
<keyword evidence="10" id="KW-1185">Reference proteome</keyword>
<dbReference type="PROSITE" id="PS50104">
    <property type="entry name" value="TIR"/>
    <property type="match status" value="1"/>
</dbReference>
<evidence type="ECO:0000256" key="5">
    <source>
        <dbReference type="ARBA" id="ARBA00022859"/>
    </source>
</evidence>
<name>A0A8C6TTI6_9GOBI</name>
<dbReference type="GO" id="GO:0043123">
    <property type="term" value="P:positive regulation of canonical NF-kappaB signal transduction"/>
    <property type="evidence" value="ECO:0007669"/>
    <property type="project" value="TreeGrafter"/>
</dbReference>
<feature type="compositionally biased region" description="Acidic residues" evidence="7">
    <location>
        <begin position="246"/>
        <end position="258"/>
    </location>
</feature>
<dbReference type="GO" id="GO:0006954">
    <property type="term" value="P:inflammatory response"/>
    <property type="evidence" value="ECO:0007669"/>
    <property type="project" value="UniProtKB-KW"/>
</dbReference>
<evidence type="ECO:0000259" key="8">
    <source>
        <dbReference type="PROSITE" id="PS50104"/>
    </source>
</evidence>
<sequence>FQFNLKNQGSFDYMKEVIDLLLKAPPQRLCSLTFQLGPTIEEDIVHALCLFIQQRVLQALEKLQAHSKNVLAKHLLEKWQRNTRNIEEYKVHCGDFQESESLVTLARVFKVLTQHGLCDRDLLYLAYKRAFPCESSDSNVLEYNHFIEEAKQVCGPEIVELLGTFTNFKLVNVPSPLQSTSSVPSFPSHLEISLPSTDVLATPGSSITRSQSDPSIKPSFNLHGQRLEFKFPNQPTEPTSKPSPEESFEAAPQEEPEQEEVKFYSFVILHAQQDDIIKGDGATFSNEFEVPGKYTISCIEDAINNSAFTFLLLTTNFNSFLEMKTNSALINSIQNPAKRDTVIPLLPQSNAMPKEEFPMVLKTLISLMESNKHFEKKIQQVLNPKRIKCQREEWMKEQKVKMLKERQEKLKISNQQQVRENEEYRNMIMLEQQRLSLFNERYSVPEQRVGPDGRPWSQQQQPPQINITNARYIIIGDNSQMAVELTTEAEHKEDT</sequence>
<evidence type="ECO:0000256" key="2">
    <source>
        <dbReference type="ARBA" id="ARBA00022490"/>
    </source>
</evidence>
<dbReference type="Gene3D" id="1.25.40.780">
    <property type="match status" value="1"/>
</dbReference>
<keyword evidence="6" id="KW-0395">Inflammatory response</keyword>
<dbReference type="PANTHER" id="PTHR47230">
    <property type="entry name" value="TIR DOMAIN-CONTAINING ADAPTER MOLECULE 1"/>
    <property type="match status" value="1"/>
</dbReference>
<dbReference type="GO" id="GO:0032481">
    <property type="term" value="P:positive regulation of type I interferon production"/>
    <property type="evidence" value="ECO:0007669"/>
    <property type="project" value="TreeGrafter"/>
</dbReference>
<proteinExistence type="predicted"/>
<evidence type="ECO:0000256" key="1">
    <source>
        <dbReference type="ARBA" id="ARBA00004496"/>
    </source>
</evidence>
<dbReference type="InterPro" id="IPR046946">
    <property type="entry name" value="TCAM1/2"/>
</dbReference>
<evidence type="ECO:0000313" key="9">
    <source>
        <dbReference type="Ensembl" id="ENSNMLP00000026223.1"/>
    </source>
</evidence>
<dbReference type="GO" id="GO:0035666">
    <property type="term" value="P:TRIF-dependent toll-like receptor signaling pathway"/>
    <property type="evidence" value="ECO:0007669"/>
    <property type="project" value="InterPro"/>
</dbReference>
<organism evidence="9 10">
    <name type="scientific">Neogobius melanostomus</name>
    <name type="common">round goby</name>
    <dbReference type="NCBI Taxonomy" id="47308"/>
    <lineage>
        <taxon>Eukaryota</taxon>
        <taxon>Metazoa</taxon>
        <taxon>Chordata</taxon>
        <taxon>Craniata</taxon>
        <taxon>Vertebrata</taxon>
        <taxon>Euteleostomi</taxon>
        <taxon>Actinopterygii</taxon>
        <taxon>Neopterygii</taxon>
        <taxon>Teleostei</taxon>
        <taxon>Neoteleostei</taxon>
        <taxon>Acanthomorphata</taxon>
        <taxon>Gobiaria</taxon>
        <taxon>Gobiiformes</taxon>
        <taxon>Gobioidei</taxon>
        <taxon>Gobiidae</taxon>
        <taxon>Benthophilinae</taxon>
        <taxon>Neogobiini</taxon>
        <taxon>Neogobius</taxon>
    </lineage>
</organism>
<keyword evidence="4" id="KW-0399">Innate immunity</keyword>
<evidence type="ECO:0000256" key="6">
    <source>
        <dbReference type="ARBA" id="ARBA00023198"/>
    </source>
</evidence>
<feature type="region of interest" description="Disordered" evidence="7">
    <location>
        <begin position="231"/>
        <end position="258"/>
    </location>
</feature>